<comment type="similarity">
    <text evidence="3">Belongs to the complex I NDUFA7 subunit family.</text>
</comment>
<keyword evidence="8" id="KW-0999">Mitochondrion inner membrane</keyword>
<feature type="compositionally biased region" description="Low complexity" evidence="15">
    <location>
        <begin position="92"/>
        <end position="106"/>
    </location>
</feature>
<feature type="compositionally biased region" description="Low complexity" evidence="15">
    <location>
        <begin position="239"/>
        <end position="266"/>
    </location>
</feature>
<keyword evidence="9" id="KW-0249">Electron transport</keyword>
<dbReference type="AlphaFoldDB" id="A0A2A2LRE6"/>
<dbReference type="EMBL" id="LIAE01006491">
    <property type="protein sequence ID" value="PAV88802.1"/>
    <property type="molecule type" value="Genomic_DNA"/>
</dbReference>
<evidence type="ECO:0000256" key="8">
    <source>
        <dbReference type="ARBA" id="ARBA00022792"/>
    </source>
</evidence>
<feature type="compositionally biased region" description="Low complexity" evidence="15">
    <location>
        <begin position="192"/>
        <end position="231"/>
    </location>
</feature>
<evidence type="ECO:0000256" key="12">
    <source>
        <dbReference type="ARBA" id="ARBA00023136"/>
    </source>
</evidence>
<feature type="compositionally biased region" description="Pro residues" evidence="15">
    <location>
        <begin position="267"/>
        <end position="276"/>
    </location>
</feature>
<feature type="compositionally biased region" description="Low complexity" evidence="15">
    <location>
        <begin position="277"/>
        <end position="288"/>
    </location>
</feature>
<name>A0A2A2LRE6_9BILA</name>
<dbReference type="PANTHER" id="PTHR12485:SF1">
    <property type="entry name" value="NADH DEHYDROGENASE [UBIQUINONE] 1 ALPHA SUBCOMPLEX SUBUNIT 7"/>
    <property type="match status" value="1"/>
</dbReference>
<gene>
    <name evidence="16" type="ORF">WR25_12066</name>
</gene>
<evidence type="ECO:0000256" key="1">
    <source>
        <dbReference type="ARBA" id="ARBA00003195"/>
    </source>
</evidence>
<accession>A0A2A2LRE6</accession>
<dbReference type="STRING" id="2018661.A0A2A2LRE6"/>
<protein>
    <recommendedName>
        <fullName evidence="5">NADH dehydrogenase [ubiquinone] 1 alpha subcomplex subunit 7</fullName>
    </recommendedName>
    <alternativeName>
        <fullName evidence="14">Complex I-B14.5a</fullName>
    </alternativeName>
    <alternativeName>
        <fullName evidence="13">NADH-ubiquinone oxidoreductase subunit B14.5a</fullName>
    </alternativeName>
</protein>
<evidence type="ECO:0000313" key="16">
    <source>
        <dbReference type="EMBL" id="PAV88802.1"/>
    </source>
</evidence>
<comment type="subunit">
    <text evidence="4">Complex I is composed of 45 different subunits.</text>
</comment>
<evidence type="ECO:0000256" key="6">
    <source>
        <dbReference type="ARBA" id="ARBA00022448"/>
    </source>
</evidence>
<keyword evidence="10" id="KW-0007">Acetylation</keyword>
<feature type="compositionally biased region" description="Low complexity" evidence="15">
    <location>
        <begin position="431"/>
        <end position="463"/>
    </location>
</feature>
<comment type="caution">
    <text evidence="16">The sequence shown here is derived from an EMBL/GenBank/DDBJ whole genome shotgun (WGS) entry which is preliminary data.</text>
</comment>
<reference evidence="16 17" key="1">
    <citation type="journal article" date="2017" name="Curr. Biol.">
        <title>Genome architecture and evolution of a unichromosomal asexual nematode.</title>
        <authorList>
            <person name="Fradin H."/>
            <person name="Zegar C."/>
            <person name="Gutwein M."/>
            <person name="Lucas J."/>
            <person name="Kovtun M."/>
            <person name="Corcoran D."/>
            <person name="Baugh L.R."/>
            <person name="Kiontke K."/>
            <person name="Gunsalus K."/>
            <person name="Fitch D.H."/>
            <person name="Piano F."/>
        </authorList>
    </citation>
    <scope>NUCLEOTIDE SEQUENCE [LARGE SCALE GENOMIC DNA]</scope>
    <source>
        <strain evidence="16">PF1309</strain>
    </source>
</reference>
<keyword evidence="11" id="KW-0496">Mitochondrion</keyword>
<keyword evidence="12" id="KW-0472">Membrane</keyword>
<evidence type="ECO:0000256" key="5">
    <source>
        <dbReference type="ARBA" id="ARBA00016383"/>
    </source>
</evidence>
<sequence>MGMQNSCACTLRADISVNGRKIVMPQPQKQNSQSFVIRPVAGNGCNADCNTKCTNVCMDQKYSPSDCSRSCSKSCNRVCTPSPSPSRPQPAPVQQVQSQQQVQAQPQPQPQPQQPKMQIQPQMPQTPATQTITTSPISGQNAQIKIEITSVDSNSPNCMPKCQNVCQSSCAPSMPQPQCTSACDNTCNSMCSPSSAPVSQPAQPVQSQPAPQVSQQQPQQQMQQQQSMNIPGPIPPPQNQARPPSAPIQSQPQQQPIQQQYVQPQIQSPPPPPPQMPQVQQPQVQQQQSGSNHYLNPQMPPYTNVDSQSSLCMSQCGMGCRQSCVTQATPPPTGCDTSCSDTCSQVCAPNRPSQITANDASTFPVTLDPKQRCSNECNGVCQVACVAQHAPPVQCVDTCSNQCDKACSSPDVQRNSAQLFSSPSALSPMGQTSQDLQQIQSQSQSQPQQQSWSNLVQTPQQRQLPPPTQHGQQFDFSTPQPVSINITFEATDLTQISPQDQQQQLPQELQQNTVHGNEITQSQATSSNQNNALTADECNTYCTQSCSNQCAIQTQIPNCVPTCLKVCHANVCPGIPYSQFQRLNAKERRSRRRSKRNLPDANTEPEEVVQHRKLGRLIKMETKENELPFMSGKKIASAAIPHRSQSEFWQRIRNKLLAVYRDPKTPPAGLPGPDGGSQYAYQHRFPSTQAARPGSADLPNLPGGVSHKLENNYYFTRDGRHEVKPPNALYSEETAGQITTTAAAEAAKAVASTNVSHSNFGPDVNFGLQAPTPGFGATWQRQIKNELGTQQKDKDMQYFEKFDAFRSGN</sequence>
<organism evidence="16 17">
    <name type="scientific">Diploscapter pachys</name>
    <dbReference type="NCBI Taxonomy" id="2018661"/>
    <lineage>
        <taxon>Eukaryota</taxon>
        <taxon>Metazoa</taxon>
        <taxon>Ecdysozoa</taxon>
        <taxon>Nematoda</taxon>
        <taxon>Chromadorea</taxon>
        <taxon>Rhabditida</taxon>
        <taxon>Rhabditina</taxon>
        <taxon>Rhabditomorpha</taxon>
        <taxon>Rhabditoidea</taxon>
        <taxon>Rhabditidae</taxon>
        <taxon>Diploscapter</taxon>
    </lineage>
</organism>
<keyword evidence="7" id="KW-0679">Respiratory chain</keyword>
<evidence type="ECO:0000256" key="7">
    <source>
        <dbReference type="ARBA" id="ARBA00022660"/>
    </source>
</evidence>
<evidence type="ECO:0000256" key="14">
    <source>
        <dbReference type="ARBA" id="ARBA00033401"/>
    </source>
</evidence>
<feature type="region of interest" description="Disordered" evidence="15">
    <location>
        <begin position="190"/>
        <end position="302"/>
    </location>
</feature>
<keyword evidence="6" id="KW-0813">Transport</keyword>
<dbReference type="InterPro" id="IPR009947">
    <property type="entry name" value="NDUA7"/>
</dbReference>
<feature type="region of interest" description="Disordered" evidence="15">
    <location>
        <begin position="584"/>
        <end position="608"/>
    </location>
</feature>
<feature type="compositionally biased region" description="Polar residues" evidence="15">
    <location>
        <begin position="470"/>
        <end position="479"/>
    </location>
</feature>
<feature type="region of interest" description="Disordered" evidence="15">
    <location>
        <begin position="82"/>
        <end position="140"/>
    </location>
</feature>
<evidence type="ECO:0000256" key="3">
    <source>
        <dbReference type="ARBA" id="ARBA00005482"/>
    </source>
</evidence>
<evidence type="ECO:0000256" key="11">
    <source>
        <dbReference type="ARBA" id="ARBA00023128"/>
    </source>
</evidence>
<evidence type="ECO:0000256" key="4">
    <source>
        <dbReference type="ARBA" id="ARBA00011533"/>
    </source>
</evidence>
<feature type="compositionally biased region" description="Low complexity" evidence="15">
    <location>
        <begin position="114"/>
        <end position="138"/>
    </location>
</feature>
<evidence type="ECO:0000256" key="13">
    <source>
        <dbReference type="ARBA" id="ARBA00030360"/>
    </source>
</evidence>
<dbReference type="GO" id="GO:0005743">
    <property type="term" value="C:mitochondrial inner membrane"/>
    <property type="evidence" value="ECO:0007669"/>
    <property type="project" value="UniProtKB-SubCell"/>
</dbReference>
<dbReference type="Pfam" id="PF07347">
    <property type="entry name" value="CI-B14_5a"/>
    <property type="match status" value="1"/>
</dbReference>
<evidence type="ECO:0000313" key="17">
    <source>
        <dbReference type="Proteomes" id="UP000218231"/>
    </source>
</evidence>
<dbReference type="Proteomes" id="UP000218231">
    <property type="component" value="Unassembled WGS sequence"/>
</dbReference>
<evidence type="ECO:0000256" key="10">
    <source>
        <dbReference type="ARBA" id="ARBA00022990"/>
    </source>
</evidence>
<feature type="region of interest" description="Disordered" evidence="15">
    <location>
        <begin position="421"/>
        <end position="479"/>
    </location>
</feature>
<comment type="subcellular location">
    <subcellularLocation>
        <location evidence="2">Mitochondrion inner membrane</location>
        <topology evidence="2">Peripheral membrane protein</topology>
        <orientation evidence="2">Matrix side</orientation>
    </subcellularLocation>
</comment>
<keyword evidence="17" id="KW-1185">Reference proteome</keyword>
<dbReference type="PANTHER" id="PTHR12485">
    <property type="entry name" value="NADH-UBIQUINONE OXIDOREDUCTASE SUBUNIT B"/>
    <property type="match status" value="1"/>
</dbReference>
<dbReference type="OrthoDB" id="10063829at2759"/>
<evidence type="ECO:0000256" key="2">
    <source>
        <dbReference type="ARBA" id="ARBA00004443"/>
    </source>
</evidence>
<comment type="function">
    <text evidence="1">Accessory subunit of the mitochondrial membrane respiratory chain NADH dehydrogenase (Complex I), that is believed not to be involved in catalysis. Complex I functions in the transfer of electrons from NADH to the respiratory chain. The immediate electron acceptor for the enzyme is believed to be ubiquinone.</text>
</comment>
<feature type="compositionally biased region" description="Pro residues" evidence="15">
    <location>
        <begin position="82"/>
        <end position="91"/>
    </location>
</feature>
<evidence type="ECO:0000256" key="15">
    <source>
        <dbReference type="SAM" id="MobiDB-lite"/>
    </source>
</evidence>
<proteinExistence type="inferred from homology"/>
<dbReference type="GO" id="GO:0006120">
    <property type="term" value="P:mitochondrial electron transport, NADH to ubiquinone"/>
    <property type="evidence" value="ECO:0007669"/>
    <property type="project" value="TreeGrafter"/>
</dbReference>
<evidence type="ECO:0000256" key="9">
    <source>
        <dbReference type="ARBA" id="ARBA00022982"/>
    </source>
</evidence>